<evidence type="ECO:0000256" key="1">
    <source>
        <dbReference type="SAM" id="MobiDB-lite"/>
    </source>
</evidence>
<dbReference type="STRING" id="1408157.A0A1J7JAL4"/>
<organism evidence="4 5">
    <name type="scientific">Coniochaeta ligniaria NRRL 30616</name>
    <dbReference type="NCBI Taxonomy" id="1408157"/>
    <lineage>
        <taxon>Eukaryota</taxon>
        <taxon>Fungi</taxon>
        <taxon>Dikarya</taxon>
        <taxon>Ascomycota</taxon>
        <taxon>Pezizomycotina</taxon>
        <taxon>Sordariomycetes</taxon>
        <taxon>Sordariomycetidae</taxon>
        <taxon>Coniochaetales</taxon>
        <taxon>Coniochaetaceae</taxon>
        <taxon>Coniochaeta</taxon>
    </lineage>
</organism>
<gene>
    <name evidence="4" type="ORF">CONLIGDRAFT_692019</name>
</gene>
<protein>
    <recommendedName>
        <fullName evidence="3">DUF7702 domain-containing protein</fullName>
    </recommendedName>
</protein>
<keyword evidence="2" id="KW-0812">Transmembrane</keyword>
<dbReference type="EMBL" id="KV875103">
    <property type="protein sequence ID" value="OIW24602.1"/>
    <property type="molecule type" value="Genomic_DNA"/>
</dbReference>
<accession>A0A1J7JAL4</accession>
<feature type="domain" description="DUF7702" evidence="3">
    <location>
        <begin position="7"/>
        <end position="243"/>
    </location>
</feature>
<evidence type="ECO:0000259" key="3">
    <source>
        <dbReference type="Pfam" id="PF24800"/>
    </source>
</evidence>
<feature type="transmembrane region" description="Helical" evidence="2">
    <location>
        <begin position="111"/>
        <end position="130"/>
    </location>
</feature>
<keyword evidence="2" id="KW-0472">Membrane</keyword>
<evidence type="ECO:0000313" key="5">
    <source>
        <dbReference type="Proteomes" id="UP000182658"/>
    </source>
</evidence>
<evidence type="ECO:0000256" key="2">
    <source>
        <dbReference type="SAM" id="Phobius"/>
    </source>
</evidence>
<feature type="transmembrane region" description="Helical" evidence="2">
    <location>
        <begin position="223"/>
        <end position="243"/>
    </location>
</feature>
<dbReference type="AlphaFoldDB" id="A0A1J7JAL4"/>
<dbReference type="OrthoDB" id="2560628at2759"/>
<keyword evidence="2" id="KW-1133">Transmembrane helix</keyword>
<dbReference type="PANTHER" id="PTHR42109:SF2">
    <property type="entry name" value="INTEGRAL MEMBRANE PROTEIN"/>
    <property type="match status" value="1"/>
</dbReference>
<dbReference type="InterPro" id="IPR056119">
    <property type="entry name" value="DUF7702"/>
</dbReference>
<name>A0A1J7JAL4_9PEZI</name>
<feature type="transmembrane region" description="Helical" evidence="2">
    <location>
        <begin position="6"/>
        <end position="27"/>
    </location>
</feature>
<dbReference type="PANTHER" id="PTHR42109">
    <property type="entry name" value="UNPLACED GENOMIC SCAFFOLD UM_SCAF_CONTIG_1.265, WHOLE GENOME SHOTGUN SEQUENCE"/>
    <property type="match status" value="1"/>
</dbReference>
<feature type="transmembrane region" description="Helical" evidence="2">
    <location>
        <begin position="39"/>
        <end position="59"/>
    </location>
</feature>
<keyword evidence="5" id="KW-1185">Reference proteome</keyword>
<reference evidence="4 5" key="1">
    <citation type="submission" date="2016-10" db="EMBL/GenBank/DDBJ databases">
        <title>Draft genome sequence of Coniochaeta ligniaria NRRL30616, a lignocellulolytic fungus for bioabatement of inhibitors in plant biomass hydrolysates.</title>
        <authorList>
            <consortium name="DOE Joint Genome Institute"/>
            <person name="Jimenez D.J."/>
            <person name="Hector R.E."/>
            <person name="Riley R."/>
            <person name="Sun H."/>
            <person name="Grigoriev I.V."/>
            <person name="Van Elsas J.D."/>
            <person name="Nichols N.N."/>
        </authorList>
    </citation>
    <scope>NUCLEOTIDE SEQUENCE [LARGE SCALE GENOMIC DNA]</scope>
    <source>
        <strain evidence="4 5">NRRL 30616</strain>
    </source>
</reference>
<evidence type="ECO:0000313" key="4">
    <source>
        <dbReference type="EMBL" id="OIW24602.1"/>
    </source>
</evidence>
<dbReference type="Pfam" id="PF24800">
    <property type="entry name" value="DUF7702"/>
    <property type="match status" value="1"/>
</dbReference>
<dbReference type="Proteomes" id="UP000182658">
    <property type="component" value="Unassembled WGS sequence"/>
</dbReference>
<feature type="region of interest" description="Disordered" evidence="1">
    <location>
        <begin position="257"/>
        <end position="290"/>
    </location>
</feature>
<sequence length="290" mass="31533">MGAITAENVAIAELVVYIPTALLTVWVVFRHGVHKQLGWIYLAIFSGIRIAGSAMEIQSAHNPSDTTSEEWALILQSVGLSPLLLSTLGLLKRVGRIYTKRATATSRRSRAVQLLHIPALIGLILAISGGTDEASDNASDHAGGQTKVRVAVVLFLLIFLAALLLWAVTLRDFRNMQAGQTRIYLCVMVAMPLIAVRLLYSLISNFGNSPQFSLIHGDEAIRLGMASVEEFLVVIMYTILGVFTPRFVGVPEANGRGSVEEVDTSYGPTYQVEDEERVGSGRGHGRHGRH</sequence>
<feature type="transmembrane region" description="Helical" evidence="2">
    <location>
        <begin position="150"/>
        <end position="170"/>
    </location>
</feature>
<proteinExistence type="predicted"/>
<feature type="transmembrane region" description="Helical" evidence="2">
    <location>
        <begin position="71"/>
        <end position="91"/>
    </location>
</feature>
<dbReference type="InParanoid" id="A0A1J7JAL4"/>
<feature type="transmembrane region" description="Helical" evidence="2">
    <location>
        <begin position="182"/>
        <end position="203"/>
    </location>
</feature>